<gene>
    <name evidence="5" type="ORF">SEMRO_1537_G280700.1</name>
</gene>
<dbReference type="EC" id="4.2.1.96" evidence="3"/>
<comment type="caution">
    <text evidence="5">The sequence shown here is derived from an EMBL/GenBank/DDBJ whole genome shotgun (WGS) entry which is preliminary data.</text>
</comment>
<accession>A0A9N8HR85</accession>
<dbReference type="EMBL" id="CAICTM010001535">
    <property type="protein sequence ID" value="CAB9524438.1"/>
    <property type="molecule type" value="Genomic_DNA"/>
</dbReference>
<evidence type="ECO:0000256" key="1">
    <source>
        <dbReference type="ARBA" id="ARBA00001554"/>
    </source>
</evidence>
<name>A0A9N8HR85_9STRA</name>
<dbReference type="AlphaFoldDB" id="A0A9N8HR85"/>
<dbReference type="Proteomes" id="UP001153069">
    <property type="component" value="Unassembled WGS sequence"/>
</dbReference>
<organism evidence="5 6">
    <name type="scientific">Seminavis robusta</name>
    <dbReference type="NCBI Taxonomy" id="568900"/>
    <lineage>
        <taxon>Eukaryota</taxon>
        <taxon>Sar</taxon>
        <taxon>Stramenopiles</taxon>
        <taxon>Ochrophyta</taxon>
        <taxon>Bacillariophyta</taxon>
        <taxon>Bacillariophyceae</taxon>
        <taxon>Bacillariophycidae</taxon>
        <taxon>Naviculales</taxon>
        <taxon>Naviculaceae</taxon>
        <taxon>Seminavis</taxon>
    </lineage>
</organism>
<comment type="catalytic activity">
    <reaction evidence="1">
        <text>(4aS,6R)-4a-hydroxy-L-erythro-5,6,7,8-tetrahydrobiopterin = (6R)-L-erythro-6,7-dihydrobiopterin + H2O</text>
        <dbReference type="Rhea" id="RHEA:11920"/>
        <dbReference type="ChEBI" id="CHEBI:15377"/>
        <dbReference type="ChEBI" id="CHEBI:15642"/>
        <dbReference type="ChEBI" id="CHEBI:43120"/>
        <dbReference type="EC" id="4.2.1.96"/>
    </reaction>
</comment>
<keyword evidence="4" id="KW-0456">Lyase</keyword>
<dbReference type="OrthoDB" id="277398at2759"/>
<dbReference type="SUPFAM" id="SSF55248">
    <property type="entry name" value="PCD-like"/>
    <property type="match status" value="1"/>
</dbReference>
<dbReference type="Gene3D" id="3.30.1360.20">
    <property type="entry name" value="Transcriptional coactivator/pterin dehydratase"/>
    <property type="match status" value="1"/>
</dbReference>
<evidence type="ECO:0000256" key="2">
    <source>
        <dbReference type="ARBA" id="ARBA00006472"/>
    </source>
</evidence>
<evidence type="ECO:0000313" key="5">
    <source>
        <dbReference type="EMBL" id="CAB9524438.1"/>
    </source>
</evidence>
<evidence type="ECO:0000313" key="6">
    <source>
        <dbReference type="Proteomes" id="UP001153069"/>
    </source>
</evidence>
<evidence type="ECO:0000256" key="4">
    <source>
        <dbReference type="ARBA" id="ARBA00023239"/>
    </source>
</evidence>
<comment type="similarity">
    <text evidence="2">Belongs to the pterin-4-alpha-carbinolamine dehydratase family.</text>
</comment>
<dbReference type="GO" id="GO:0006729">
    <property type="term" value="P:tetrahydrobiopterin biosynthetic process"/>
    <property type="evidence" value="ECO:0007669"/>
    <property type="project" value="InterPro"/>
</dbReference>
<protein>
    <recommendedName>
        <fullName evidence="3">4a-hydroxytetrahydrobiopterin dehydratase</fullName>
        <ecNumber evidence="3">4.2.1.96</ecNumber>
    </recommendedName>
</protein>
<keyword evidence="6" id="KW-1185">Reference proteome</keyword>
<dbReference type="InterPro" id="IPR001533">
    <property type="entry name" value="Pterin_deHydtase"/>
</dbReference>
<dbReference type="InterPro" id="IPR036428">
    <property type="entry name" value="PCD_sf"/>
</dbReference>
<proteinExistence type="inferred from homology"/>
<sequence length="107" mass="12004">MELADDDDSDPQTLVREFVHPDFIAGSKFVAKLAAVAQLQTHYPSIQLERRILSKQKAWQVVTKVTCHTLVLGGLSTHDFHLAMLIDVEAERPEVKELIIPEQGKEA</sequence>
<evidence type="ECO:0000256" key="3">
    <source>
        <dbReference type="ARBA" id="ARBA00013252"/>
    </source>
</evidence>
<dbReference type="GO" id="GO:0008124">
    <property type="term" value="F:4-alpha-hydroxytetrahydrobiopterin dehydratase activity"/>
    <property type="evidence" value="ECO:0007669"/>
    <property type="project" value="UniProtKB-EC"/>
</dbReference>
<reference evidence="5" key="1">
    <citation type="submission" date="2020-06" db="EMBL/GenBank/DDBJ databases">
        <authorList>
            <consortium name="Plant Systems Biology data submission"/>
        </authorList>
    </citation>
    <scope>NUCLEOTIDE SEQUENCE</scope>
    <source>
        <strain evidence="5">D6</strain>
    </source>
</reference>
<dbReference type="Pfam" id="PF01329">
    <property type="entry name" value="Pterin_4a"/>
    <property type="match status" value="1"/>
</dbReference>